<evidence type="ECO:0000313" key="4">
    <source>
        <dbReference type="Proteomes" id="UP000014760"/>
    </source>
</evidence>
<evidence type="ECO:0000313" key="3">
    <source>
        <dbReference type="EnsemblMetazoa" id="CapteP211730"/>
    </source>
</evidence>
<reference evidence="4" key="1">
    <citation type="submission" date="2012-12" db="EMBL/GenBank/DDBJ databases">
        <authorList>
            <person name="Hellsten U."/>
            <person name="Grimwood J."/>
            <person name="Chapman J.A."/>
            <person name="Shapiro H."/>
            <person name="Aerts A."/>
            <person name="Otillar R.P."/>
            <person name="Terry A.Y."/>
            <person name="Boore J.L."/>
            <person name="Simakov O."/>
            <person name="Marletaz F."/>
            <person name="Cho S.-J."/>
            <person name="Edsinger-Gonzales E."/>
            <person name="Havlak P."/>
            <person name="Kuo D.-H."/>
            <person name="Larsson T."/>
            <person name="Lv J."/>
            <person name="Arendt D."/>
            <person name="Savage R."/>
            <person name="Osoegawa K."/>
            <person name="de Jong P."/>
            <person name="Lindberg D.R."/>
            <person name="Seaver E.C."/>
            <person name="Weisblat D.A."/>
            <person name="Putnam N.H."/>
            <person name="Grigoriev I.V."/>
            <person name="Rokhsar D.S."/>
        </authorList>
    </citation>
    <scope>NUCLEOTIDE SEQUENCE</scope>
    <source>
        <strain evidence="4">I ESC-2004</strain>
    </source>
</reference>
<dbReference type="AlphaFoldDB" id="R7T697"/>
<keyword evidence="4" id="KW-1185">Reference proteome</keyword>
<protein>
    <submittedName>
        <fullName evidence="2 3">Uncharacterized protein</fullName>
    </submittedName>
</protein>
<name>R7T697_CAPTE</name>
<sequence>MSFPGRRSPYVDHILSSQACRMNGGLIDASCPTGRTRFERDETVEDLGRKLDEAVRIVEWKVSTTPPVAIDMVDNKPSIVHTLRQKKRPTSSVLGSLVIRGSSAKGQKTQPNPYMAWMQKTTRYQFLETPKPRPTPEPSDGESCFSISDLNDLSPTPDTSNDEDCLCPEENYRQTTDDLLDYYLNEEDDESIDLQIQPFQHSPVQRKPMHVVGSRVEYSGPIVKIQSKIEEPVVSNQTLSEDNKSTKKPRKKSGRLFMGKRVTASALRDKSIMAGSPMECFLNINSPATLNPKKSSVEGNSRVQNEAPRRVRSRSVMIASSKSMFCVNGRKYVPKHDLNIPVCDRKDRAKSAVVKSTTSGVNEGNVKRGSIKPFAYRNAVSTVMRPSAVTVTMIPM</sequence>
<dbReference type="EMBL" id="KB311595">
    <property type="protein sequence ID" value="ELT88950.1"/>
    <property type="molecule type" value="Genomic_DNA"/>
</dbReference>
<reference evidence="3" key="3">
    <citation type="submission" date="2015-06" db="UniProtKB">
        <authorList>
            <consortium name="EnsemblMetazoa"/>
        </authorList>
    </citation>
    <scope>IDENTIFICATION</scope>
</reference>
<gene>
    <name evidence="2" type="ORF">CAPTEDRAFT_211730</name>
</gene>
<feature type="compositionally biased region" description="Polar residues" evidence="1">
    <location>
        <begin position="145"/>
        <end position="159"/>
    </location>
</feature>
<feature type="region of interest" description="Disordered" evidence="1">
    <location>
        <begin position="128"/>
        <end position="168"/>
    </location>
</feature>
<dbReference type="EnsemblMetazoa" id="CapteT211730">
    <property type="protein sequence ID" value="CapteP211730"/>
    <property type="gene ID" value="CapteG211730"/>
</dbReference>
<proteinExistence type="predicted"/>
<accession>R7T697</accession>
<reference evidence="2 4" key="2">
    <citation type="journal article" date="2013" name="Nature">
        <title>Insights into bilaterian evolution from three spiralian genomes.</title>
        <authorList>
            <person name="Simakov O."/>
            <person name="Marletaz F."/>
            <person name="Cho S.J."/>
            <person name="Edsinger-Gonzales E."/>
            <person name="Havlak P."/>
            <person name="Hellsten U."/>
            <person name="Kuo D.H."/>
            <person name="Larsson T."/>
            <person name="Lv J."/>
            <person name="Arendt D."/>
            <person name="Savage R."/>
            <person name="Osoegawa K."/>
            <person name="de Jong P."/>
            <person name="Grimwood J."/>
            <person name="Chapman J.A."/>
            <person name="Shapiro H."/>
            <person name="Aerts A."/>
            <person name="Otillar R.P."/>
            <person name="Terry A.Y."/>
            <person name="Boore J.L."/>
            <person name="Grigoriev I.V."/>
            <person name="Lindberg D.R."/>
            <person name="Seaver E.C."/>
            <person name="Weisblat D.A."/>
            <person name="Putnam N.H."/>
            <person name="Rokhsar D.S."/>
        </authorList>
    </citation>
    <scope>NUCLEOTIDE SEQUENCE</scope>
    <source>
        <strain evidence="2 4">I ESC-2004</strain>
    </source>
</reference>
<evidence type="ECO:0000256" key="1">
    <source>
        <dbReference type="SAM" id="MobiDB-lite"/>
    </source>
</evidence>
<organism evidence="2">
    <name type="scientific">Capitella teleta</name>
    <name type="common">Polychaete worm</name>
    <dbReference type="NCBI Taxonomy" id="283909"/>
    <lineage>
        <taxon>Eukaryota</taxon>
        <taxon>Metazoa</taxon>
        <taxon>Spiralia</taxon>
        <taxon>Lophotrochozoa</taxon>
        <taxon>Annelida</taxon>
        <taxon>Polychaeta</taxon>
        <taxon>Sedentaria</taxon>
        <taxon>Scolecida</taxon>
        <taxon>Capitellidae</taxon>
        <taxon>Capitella</taxon>
    </lineage>
</organism>
<dbReference type="Proteomes" id="UP000014760">
    <property type="component" value="Unassembled WGS sequence"/>
</dbReference>
<dbReference type="HOGENOM" id="CLU_696877_0_0_1"/>
<evidence type="ECO:0000313" key="2">
    <source>
        <dbReference type="EMBL" id="ELT88950.1"/>
    </source>
</evidence>
<dbReference type="EMBL" id="AMQN01015098">
    <property type="status" value="NOT_ANNOTATED_CDS"/>
    <property type="molecule type" value="Genomic_DNA"/>
</dbReference>